<dbReference type="OrthoDB" id="9779554at2"/>
<feature type="transmembrane region" description="Helical" evidence="6">
    <location>
        <begin position="76"/>
        <end position="95"/>
    </location>
</feature>
<dbReference type="InterPro" id="IPR001204">
    <property type="entry name" value="Phos_transporter"/>
</dbReference>
<comment type="subcellular location">
    <subcellularLocation>
        <location evidence="1 6">Membrane</location>
        <topology evidence="1 6">Multi-pass membrane protein</topology>
    </subcellularLocation>
</comment>
<keyword evidence="8" id="KW-1185">Reference proteome</keyword>
<dbReference type="GO" id="GO:0005315">
    <property type="term" value="F:phosphate transmembrane transporter activity"/>
    <property type="evidence" value="ECO:0007669"/>
    <property type="project" value="InterPro"/>
</dbReference>
<evidence type="ECO:0000256" key="4">
    <source>
        <dbReference type="ARBA" id="ARBA00022989"/>
    </source>
</evidence>
<comment type="caution">
    <text evidence="7">The sequence shown here is derived from an EMBL/GenBank/DDBJ whole genome shotgun (WGS) entry which is preliminary data.</text>
</comment>
<proteinExistence type="inferred from homology"/>
<feature type="transmembrane region" description="Helical" evidence="6">
    <location>
        <begin position="107"/>
        <end position="128"/>
    </location>
</feature>
<reference evidence="7 8" key="1">
    <citation type="submission" date="2019-05" db="EMBL/GenBank/DDBJ databases">
        <authorList>
            <person name="Lee S.D."/>
        </authorList>
    </citation>
    <scope>NUCLEOTIDE SEQUENCE [LARGE SCALE GENOMIC DNA]</scope>
    <source>
        <strain evidence="7 8">C5-26</strain>
    </source>
</reference>
<reference evidence="7 8" key="2">
    <citation type="submission" date="2019-08" db="EMBL/GenBank/DDBJ databases">
        <title>Jejuicoccus antrihumi gen. nov., sp. nov., a new member of the family Dermacoccaceae isolated from a cave.</title>
        <authorList>
            <person name="Schumann P."/>
            <person name="Kim I.S."/>
        </authorList>
    </citation>
    <scope>NUCLEOTIDE SEQUENCE [LARGE SCALE GENOMIC DNA]</scope>
    <source>
        <strain evidence="7 8">C5-26</strain>
    </source>
</reference>
<keyword evidence="4 6" id="KW-1133">Transmembrane helix</keyword>
<feature type="transmembrane region" description="Helical" evidence="6">
    <location>
        <begin position="307"/>
        <end position="327"/>
    </location>
</feature>
<dbReference type="PANTHER" id="PTHR11101">
    <property type="entry name" value="PHOSPHATE TRANSPORTER"/>
    <property type="match status" value="1"/>
</dbReference>
<evidence type="ECO:0000313" key="7">
    <source>
        <dbReference type="EMBL" id="TWP35273.1"/>
    </source>
</evidence>
<dbReference type="AlphaFoldDB" id="A0A563DZ84"/>
<feature type="transmembrane region" description="Helical" evidence="6">
    <location>
        <begin position="218"/>
        <end position="236"/>
    </location>
</feature>
<dbReference type="PANTHER" id="PTHR11101:SF54">
    <property type="entry name" value="LOW-AFFINITY INORGANIC PHOSPHATE TRANSPORTER-RELATED"/>
    <property type="match status" value="1"/>
</dbReference>
<dbReference type="EMBL" id="VCQV01000020">
    <property type="protein sequence ID" value="TWP35273.1"/>
    <property type="molecule type" value="Genomic_DNA"/>
</dbReference>
<dbReference type="RefSeq" id="WP_146317554.1">
    <property type="nucleotide sequence ID" value="NZ_VCQV01000020.1"/>
</dbReference>
<keyword evidence="2 6" id="KW-0813">Transport</keyword>
<keyword evidence="3 6" id="KW-0812">Transmembrane</keyword>
<sequence>MSTTLFLVIVVVITALAFDFTNGFHDSANAMATSVATGALRPRVAVLIAAVLNIVGAFLSTEVAKTISGGIVEDSLITPWMVFAGLCGAILWNLATWLLGLPSSSSHALFGGLIGAVLVGAGMHGIHFSTIMSKVIIPAVVAPVVAGFAACAATFLIYRLVKKPEDGSNGRLFKHGQTVTSSLVALAHGTSDGQKTMGVITLVLISAGYQASGSGPQVWVIVIAGLAIGLGTYSGGWRIMRTMGKGVVDVTPPQGFAAETASTAAILASSHMGFALSTTHVCSGSIMGTGIGRRAAIVRWGTARRMAVAWIVTLPAAASVGAAAAFVAQQGTLGEMLVLAALVLASAWIWLMSRRNAISAANVNDSADVTLTPVATVTAQPAPVA</sequence>
<keyword evidence="5 6" id="KW-0472">Membrane</keyword>
<dbReference type="Proteomes" id="UP000320244">
    <property type="component" value="Unassembled WGS sequence"/>
</dbReference>
<feature type="transmembrane region" description="Helical" evidence="6">
    <location>
        <begin position="333"/>
        <end position="351"/>
    </location>
</feature>
<feature type="transmembrane region" description="Helical" evidence="6">
    <location>
        <begin position="44"/>
        <end position="64"/>
    </location>
</feature>
<organism evidence="7 8">
    <name type="scientific">Leekyejoonella antrihumi</name>
    <dbReference type="NCBI Taxonomy" id="1660198"/>
    <lineage>
        <taxon>Bacteria</taxon>
        <taxon>Bacillati</taxon>
        <taxon>Actinomycetota</taxon>
        <taxon>Actinomycetes</taxon>
        <taxon>Micrococcales</taxon>
        <taxon>Dermacoccaceae</taxon>
        <taxon>Leekyejoonella</taxon>
    </lineage>
</organism>
<evidence type="ECO:0000313" key="8">
    <source>
        <dbReference type="Proteomes" id="UP000320244"/>
    </source>
</evidence>
<evidence type="ECO:0000256" key="1">
    <source>
        <dbReference type="ARBA" id="ARBA00004141"/>
    </source>
</evidence>
<dbReference type="Pfam" id="PF01384">
    <property type="entry name" value="PHO4"/>
    <property type="match status" value="1"/>
</dbReference>
<evidence type="ECO:0000256" key="2">
    <source>
        <dbReference type="ARBA" id="ARBA00022448"/>
    </source>
</evidence>
<dbReference type="GO" id="GO:0016020">
    <property type="term" value="C:membrane"/>
    <property type="evidence" value="ECO:0007669"/>
    <property type="project" value="UniProtKB-SubCell"/>
</dbReference>
<name>A0A563DZ84_9MICO</name>
<accession>A0A563DZ84</accession>
<feature type="transmembrane region" description="Helical" evidence="6">
    <location>
        <begin position="135"/>
        <end position="158"/>
    </location>
</feature>
<protein>
    <recommendedName>
        <fullName evidence="6">Phosphate transporter</fullName>
    </recommendedName>
</protein>
<gene>
    <name evidence="7" type="ORF">FGL98_14205</name>
</gene>
<dbReference type="GO" id="GO:0035435">
    <property type="term" value="P:phosphate ion transmembrane transport"/>
    <property type="evidence" value="ECO:0007669"/>
    <property type="project" value="TreeGrafter"/>
</dbReference>
<evidence type="ECO:0000256" key="3">
    <source>
        <dbReference type="ARBA" id="ARBA00022692"/>
    </source>
</evidence>
<keyword evidence="6" id="KW-0592">Phosphate transport</keyword>
<comment type="similarity">
    <text evidence="6">Belongs to the inorganic phosphate transporter (PiT) (TC 2.A.20) family.</text>
</comment>
<evidence type="ECO:0000256" key="5">
    <source>
        <dbReference type="ARBA" id="ARBA00023136"/>
    </source>
</evidence>
<evidence type="ECO:0000256" key="6">
    <source>
        <dbReference type="RuleBase" id="RU363058"/>
    </source>
</evidence>